<proteinExistence type="predicted"/>
<dbReference type="NCBIfam" id="TIGR04183">
    <property type="entry name" value="Por_Secre_tail"/>
    <property type="match status" value="1"/>
</dbReference>
<evidence type="ECO:0000313" key="2">
    <source>
        <dbReference type="EMBL" id="SEA33711.1"/>
    </source>
</evidence>
<organism evidence="2 3">
    <name type="scientific">Arachidicoccus rhizosphaerae</name>
    <dbReference type="NCBI Taxonomy" id="551991"/>
    <lineage>
        <taxon>Bacteria</taxon>
        <taxon>Pseudomonadati</taxon>
        <taxon>Bacteroidota</taxon>
        <taxon>Chitinophagia</taxon>
        <taxon>Chitinophagales</taxon>
        <taxon>Chitinophagaceae</taxon>
        <taxon>Arachidicoccus</taxon>
    </lineage>
</organism>
<keyword evidence="3" id="KW-1185">Reference proteome</keyword>
<dbReference type="STRING" id="551991.SAMN05192529_11440"/>
<dbReference type="RefSeq" id="WP_091398899.1">
    <property type="nucleotide sequence ID" value="NZ_FNQY01000014.1"/>
</dbReference>
<dbReference type="OrthoDB" id="667194at2"/>
<accession>A0A1H4ADA4</accession>
<evidence type="ECO:0000259" key="1">
    <source>
        <dbReference type="Pfam" id="PF18962"/>
    </source>
</evidence>
<sequence>MNRVISVNIGGENSLTIYPNPATNYINIPGLGQEATVTIYDASGRQVLEGHGSKFSIKGLSKGLYLVIITKDGKRL</sequence>
<gene>
    <name evidence="2" type="ORF">SAMN05192529_11440</name>
</gene>
<dbReference type="AlphaFoldDB" id="A0A1H4ADA4"/>
<dbReference type="InterPro" id="IPR026444">
    <property type="entry name" value="Secre_tail"/>
</dbReference>
<dbReference type="Proteomes" id="UP000199041">
    <property type="component" value="Unassembled WGS sequence"/>
</dbReference>
<protein>
    <submittedName>
        <fullName evidence="2">Por secretion system C-terminal sorting domain-containing protein</fullName>
    </submittedName>
</protein>
<dbReference type="EMBL" id="FNQY01000014">
    <property type="protein sequence ID" value="SEA33711.1"/>
    <property type="molecule type" value="Genomic_DNA"/>
</dbReference>
<dbReference type="Pfam" id="PF18962">
    <property type="entry name" value="Por_Secre_tail"/>
    <property type="match status" value="1"/>
</dbReference>
<feature type="domain" description="Secretion system C-terminal sorting" evidence="1">
    <location>
        <begin position="17"/>
        <end position="74"/>
    </location>
</feature>
<name>A0A1H4ADA4_9BACT</name>
<reference evidence="2 3" key="1">
    <citation type="submission" date="2016-10" db="EMBL/GenBank/DDBJ databases">
        <authorList>
            <person name="de Groot N.N."/>
        </authorList>
    </citation>
    <scope>NUCLEOTIDE SEQUENCE [LARGE SCALE GENOMIC DNA]</scope>
    <source>
        <strain evidence="2 3">Vu-144</strain>
    </source>
</reference>
<evidence type="ECO:0000313" key="3">
    <source>
        <dbReference type="Proteomes" id="UP000199041"/>
    </source>
</evidence>